<evidence type="ECO:0000256" key="2">
    <source>
        <dbReference type="SAM" id="MobiDB-lite"/>
    </source>
</evidence>
<feature type="compositionally biased region" description="Basic and acidic residues" evidence="2">
    <location>
        <begin position="785"/>
        <end position="799"/>
    </location>
</feature>
<feature type="region of interest" description="Disordered" evidence="2">
    <location>
        <begin position="956"/>
        <end position="981"/>
    </location>
</feature>
<dbReference type="InterPro" id="IPR056884">
    <property type="entry name" value="NPHP3-like_N"/>
</dbReference>
<dbReference type="PANTHER" id="PTHR10039:SF5">
    <property type="entry name" value="NACHT DOMAIN-CONTAINING PROTEIN"/>
    <property type="match status" value="1"/>
</dbReference>
<feature type="region of interest" description="Disordered" evidence="2">
    <location>
        <begin position="670"/>
        <end position="699"/>
    </location>
</feature>
<comment type="caution">
    <text evidence="4">The sequence shown here is derived from an EMBL/GenBank/DDBJ whole genome shotgun (WGS) entry which is preliminary data.</text>
</comment>
<keyword evidence="5" id="KW-1185">Reference proteome</keyword>
<dbReference type="EMBL" id="JBBPEH010000007">
    <property type="protein sequence ID" value="KAK7535983.1"/>
    <property type="molecule type" value="Genomic_DNA"/>
</dbReference>
<evidence type="ECO:0000256" key="1">
    <source>
        <dbReference type="ARBA" id="ARBA00022737"/>
    </source>
</evidence>
<dbReference type="Proteomes" id="UP001360953">
    <property type="component" value="Unassembled WGS sequence"/>
</dbReference>
<dbReference type="InterPro" id="IPR027417">
    <property type="entry name" value="P-loop_NTPase"/>
</dbReference>
<dbReference type="PANTHER" id="PTHR10039">
    <property type="entry name" value="AMELOGENIN"/>
    <property type="match status" value="1"/>
</dbReference>
<dbReference type="RefSeq" id="XP_066654399.1">
    <property type="nucleotide sequence ID" value="XM_066795900.1"/>
</dbReference>
<sequence length="1033" mass="116017">MSNDHMDESTCTLHRSIPDRFGEVPTGHNVTCERINFTHEQQRQSLARQPFEQQTAAPFSLYGNHNGRPHHSIYTSFQLPNIENGLEADGTTNASLDPIQEDQGHWEPYTDWLQSNKPVYWIAGHQRSGKSTLMRFLHDDKTVHTRTRLWASGSRLVKIRFFLRQPTSYRDFLSELLYQAADGRPDMFNDLPPLRTQDEELVQVFENTFDELGSGDHGKFLLMIDGVEHLEDGGNKLSILLRGLLERIDSPGSSLKVCVSTTYDTSQLWQASRPSLHMERLTRLDLWQTISDELNDNKEFCQLCKFDSHQAQDAIRLIVRHAQGSFLYARLAVAWLVAKLVETENISRWCNGNPEAIKELFDGVPGTSDGIPGTFEGVFKNILAHEWPSGPSAPTLFGLFGQAEREKEPLPLLVLSFAEEPHDEDMEPGVRAATCSEIEQRLDRMRRHLFIRCGGLLEAPDAGDDTMLRSGHGKIAGERKDKTLEAPYPPDGALATVRHHEVVGEWKDKMWKLINNHPRNPPNSLHLQRDLCAAYLRRIKSLDTTQPSFFASFRSLATACLKYSIKIEEPLEKENGPGENPNLKILLALNRDAKDLLAMPQPRNAKSPKSSESDPRWSVKVQSNQHAYLTINPHWTNVCEIVNFQPPSSFFDFALQHGLYSIVDHRLKKKPNTNGNGNGNGHAVQNHQCNGAADGQTEKPERVHKLVSGRILPLTLIARTQHTTANLKPISIKMARTLFKHGADPNYKQSSEAPGTTAWHALLKAMAAEMPKERNTGGEQNKPATDGDAKPPTPEQRKADRQKRKADRQKRDKDQARRIRLAQLAILFLENGADPYATVRQMEASDGGAGSGNEEADPSAHDKQSPVLRFVKSVAACVRDNIVAAARGVSGVPNRLQRLRVRVKETKALTRDVDSQKLTVDDIVGAMWKSDEGDATDEGSVGAGDIALTEQRRDFYEEPGGEEEQSPSTEANLSGDENALEGAVSWARTEAELWKRVTQAVQKKRQDAETKDKKIRKKILRERAWERARLFAR</sequence>
<reference evidence="4 5" key="1">
    <citation type="submission" date="2024-04" db="EMBL/GenBank/DDBJ databases">
        <title>Phyllosticta paracitricarpa is synonymous to the EU quarantine fungus P. citricarpa based on phylogenomic analyses.</title>
        <authorList>
            <consortium name="Lawrence Berkeley National Laboratory"/>
            <person name="Van ingen-buijs V.A."/>
            <person name="Van westerhoven A.C."/>
            <person name="Haridas S."/>
            <person name="Skiadas P."/>
            <person name="Martin F."/>
            <person name="Groenewald J.Z."/>
            <person name="Crous P.W."/>
            <person name="Seidl M.F."/>
        </authorList>
    </citation>
    <scope>NUCLEOTIDE SEQUENCE [LARGE SCALE GENOMIC DNA]</scope>
    <source>
        <strain evidence="4 5">CPC 17464</strain>
    </source>
</reference>
<proteinExistence type="predicted"/>
<dbReference type="SUPFAM" id="SSF52540">
    <property type="entry name" value="P-loop containing nucleoside triphosphate hydrolases"/>
    <property type="match status" value="1"/>
</dbReference>
<keyword evidence="1" id="KW-0677">Repeat</keyword>
<protein>
    <recommendedName>
        <fullName evidence="3">Nephrocystin 3-like N-terminal domain-containing protein</fullName>
    </recommendedName>
</protein>
<accession>A0ABR1LMT9</accession>
<feature type="region of interest" description="Disordered" evidence="2">
    <location>
        <begin position="599"/>
        <end position="619"/>
    </location>
</feature>
<gene>
    <name evidence="4" type="ORF">J3D65DRAFT_398441</name>
</gene>
<evidence type="ECO:0000313" key="4">
    <source>
        <dbReference type="EMBL" id="KAK7535983.1"/>
    </source>
</evidence>
<organism evidence="4 5">
    <name type="scientific">Phyllosticta citribraziliensis</name>
    <dbReference type="NCBI Taxonomy" id="989973"/>
    <lineage>
        <taxon>Eukaryota</taxon>
        <taxon>Fungi</taxon>
        <taxon>Dikarya</taxon>
        <taxon>Ascomycota</taxon>
        <taxon>Pezizomycotina</taxon>
        <taxon>Dothideomycetes</taxon>
        <taxon>Dothideomycetes incertae sedis</taxon>
        <taxon>Botryosphaeriales</taxon>
        <taxon>Phyllostictaceae</taxon>
        <taxon>Phyllosticta</taxon>
    </lineage>
</organism>
<dbReference type="Gene3D" id="3.40.50.300">
    <property type="entry name" value="P-loop containing nucleotide triphosphate hydrolases"/>
    <property type="match status" value="1"/>
</dbReference>
<feature type="region of interest" description="Disordered" evidence="2">
    <location>
        <begin position="771"/>
        <end position="816"/>
    </location>
</feature>
<name>A0ABR1LMT9_9PEZI</name>
<dbReference type="Pfam" id="PF24883">
    <property type="entry name" value="NPHP3_N"/>
    <property type="match status" value="1"/>
</dbReference>
<evidence type="ECO:0000259" key="3">
    <source>
        <dbReference type="Pfam" id="PF24883"/>
    </source>
</evidence>
<evidence type="ECO:0000313" key="5">
    <source>
        <dbReference type="Proteomes" id="UP001360953"/>
    </source>
</evidence>
<feature type="region of interest" description="Disordered" evidence="2">
    <location>
        <begin position="843"/>
        <end position="864"/>
    </location>
</feature>
<feature type="domain" description="Nephrocystin 3-like N-terminal" evidence="3">
    <location>
        <begin position="108"/>
        <end position="260"/>
    </location>
</feature>
<dbReference type="GeneID" id="92028806"/>